<dbReference type="GO" id="GO:0016787">
    <property type="term" value="F:hydrolase activity"/>
    <property type="evidence" value="ECO:0007669"/>
    <property type="project" value="InterPro"/>
</dbReference>
<gene>
    <name evidence="2" type="ORF">C8N35_101367</name>
</gene>
<name>A0A2T5VF13_9HYPH</name>
<dbReference type="Pfam" id="PF01738">
    <property type="entry name" value="DLH"/>
    <property type="match status" value="1"/>
</dbReference>
<evidence type="ECO:0000313" key="3">
    <source>
        <dbReference type="Proteomes" id="UP000244081"/>
    </source>
</evidence>
<keyword evidence="3" id="KW-1185">Reference proteome</keyword>
<accession>A0A2T5VF13</accession>
<reference evidence="2 3" key="1">
    <citation type="submission" date="2018-04" db="EMBL/GenBank/DDBJ databases">
        <title>Genomic Encyclopedia of Archaeal and Bacterial Type Strains, Phase II (KMG-II): from individual species to whole genera.</title>
        <authorList>
            <person name="Goeker M."/>
        </authorList>
    </citation>
    <scope>NUCLEOTIDE SEQUENCE [LARGE SCALE GENOMIC DNA]</scope>
    <source>
        <strain evidence="2 3">DSM 23382</strain>
    </source>
</reference>
<dbReference type="InterPro" id="IPR002925">
    <property type="entry name" value="Dienelactn_hydro"/>
</dbReference>
<dbReference type="InterPro" id="IPR029058">
    <property type="entry name" value="AB_hydrolase_fold"/>
</dbReference>
<evidence type="ECO:0000259" key="1">
    <source>
        <dbReference type="Pfam" id="PF01738"/>
    </source>
</evidence>
<dbReference type="SUPFAM" id="SSF53474">
    <property type="entry name" value="alpha/beta-Hydrolases"/>
    <property type="match status" value="1"/>
</dbReference>
<dbReference type="OrthoDB" id="9796570at2"/>
<sequence length="236" mass="25837">MPSRPHRVPAQADHFRRCGPMDPYEHIYDDGDGNDGTTLVLLHGTGGDAAQFMKLGRAAAPTAALIALEGNVDEQGLARFYRRVSADIPDFEDLENRSRDLAAFLADALQRHGRDPDRAVGVGYSNGANILANLLFNQPRVLAGYALMHPSILYRPCSNKAIAGRKVLITAGADDPIAPEAETRKLRAWLHKQGATVDLMVHDGEQDLREEEIDRLKAWLAEFCRAGRVNAMADSA</sequence>
<comment type="caution">
    <text evidence="2">The sequence shown here is derived from an EMBL/GenBank/DDBJ whole genome shotgun (WGS) entry which is preliminary data.</text>
</comment>
<organism evidence="2 3">
    <name type="scientific">Breoghania corrubedonensis</name>
    <dbReference type="NCBI Taxonomy" id="665038"/>
    <lineage>
        <taxon>Bacteria</taxon>
        <taxon>Pseudomonadati</taxon>
        <taxon>Pseudomonadota</taxon>
        <taxon>Alphaproteobacteria</taxon>
        <taxon>Hyphomicrobiales</taxon>
        <taxon>Stappiaceae</taxon>
        <taxon>Breoghania</taxon>
    </lineage>
</organism>
<evidence type="ECO:0000313" key="2">
    <source>
        <dbReference type="EMBL" id="PTW62326.1"/>
    </source>
</evidence>
<proteinExistence type="predicted"/>
<dbReference type="Proteomes" id="UP000244081">
    <property type="component" value="Unassembled WGS sequence"/>
</dbReference>
<dbReference type="Gene3D" id="3.40.50.1820">
    <property type="entry name" value="alpha/beta hydrolase"/>
    <property type="match status" value="1"/>
</dbReference>
<dbReference type="EMBL" id="QAYG01000001">
    <property type="protein sequence ID" value="PTW62326.1"/>
    <property type="molecule type" value="Genomic_DNA"/>
</dbReference>
<dbReference type="AlphaFoldDB" id="A0A2T5VF13"/>
<feature type="domain" description="Dienelactone hydrolase" evidence="1">
    <location>
        <begin position="98"/>
        <end position="204"/>
    </location>
</feature>
<protein>
    <submittedName>
        <fullName evidence="2">Phospholipase/carboxylesterase</fullName>
    </submittedName>
</protein>